<organism evidence="2">
    <name type="scientific">Psilocybe cubensis</name>
    <name type="common">Psychedelic mushroom</name>
    <name type="synonym">Stropharia cubensis</name>
    <dbReference type="NCBI Taxonomy" id="181762"/>
    <lineage>
        <taxon>Eukaryota</taxon>
        <taxon>Fungi</taxon>
        <taxon>Dikarya</taxon>
        <taxon>Basidiomycota</taxon>
        <taxon>Agaricomycotina</taxon>
        <taxon>Agaricomycetes</taxon>
        <taxon>Agaricomycetidae</taxon>
        <taxon>Agaricales</taxon>
        <taxon>Agaricineae</taxon>
        <taxon>Strophariaceae</taxon>
        <taxon>Psilocybe</taxon>
    </lineage>
</organism>
<name>A0A8H7XVN7_PSICU</name>
<comment type="caution">
    <text evidence="2">The sequence shown here is derived from an EMBL/GenBank/DDBJ whole genome shotgun (WGS) entry which is preliminary data.</text>
</comment>
<feature type="signal peptide" evidence="1">
    <location>
        <begin position="1"/>
        <end position="18"/>
    </location>
</feature>
<protein>
    <submittedName>
        <fullName evidence="2">Uncharacterized protein</fullName>
    </submittedName>
</protein>
<accession>A0A8H7XVN7</accession>
<dbReference type="OrthoDB" id="3043660at2759"/>
<dbReference type="EMBL" id="JAFIQS010000008">
    <property type="protein sequence ID" value="KAG5166349.1"/>
    <property type="molecule type" value="Genomic_DNA"/>
</dbReference>
<evidence type="ECO:0000313" key="2">
    <source>
        <dbReference type="EMBL" id="KAG5166349.1"/>
    </source>
</evidence>
<reference evidence="2" key="1">
    <citation type="submission" date="2021-02" db="EMBL/GenBank/DDBJ databases">
        <title>Psilocybe cubensis genome.</title>
        <authorList>
            <person name="Mckernan K.J."/>
            <person name="Crawford S."/>
            <person name="Trippe A."/>
            <person name="Kane L.T."/>
            <person name="Mclaughlin S."/>
        </authorList>
    </citation>
    <scope>NUCLEOTIDE SEQUENCE [LARGE SCALE GENOMIC DNA]</scope>
    <source>
        <strain evidence="2">MGC-MH-2018</strain>
    </source>
</reference>
<sequence>MKFTASAVFFSLASLVASASISKRNCVPAAKFGALSAFPSMISPGETLNIAVNFNCGAQFGVSPQFLEYTLEVPENVNNGEQPILLAQRPFSIAPGTIQPSDNFALPLPHAFYTPGATYNLVLNVVYPTNGTDGSTVLLKGSTSVPMSISS</sequence>
<gene>
    <name evidence="2" type="ORF">JR316_008434</name>
</gene>
<dbReference type="AlphaFoldDB" id="A0A8H7XVN7"/>
<keyword evidence="1" id="KW-0732">Signal</keyword>
<proteinExistence type="predicted"/>
<evidence type="ECO:0000256" key="1">
    <source>
        <dbReference type="SAM" id="SignalP"/>
    </source>
</evidence>
<feature type="chain" id="PRO_5034232816" evidence="1">
    <location>
        <begin position="19"/>
        <end position="151"/>
    </location>
</feature>